<comment type="caution">
    <text evidence="2">The sequence shown here is derived from an EMBL/GenBank/DDBJ whole genome shotgun (WGS) entry which is preliminary data.</text>
</comment>
<reference evidence="2 3" key="1">
    <citation type="submission" date="2019-07" db="EMBL/GenBank/DDBJ databases">
        <title>The First High-Quality Draft Genome Sequence of the Causal Agent of the Current Panama Disease Epidemic.</title>
        <authorList>
            <person name="Warmington R.J."/>
            <person name="Kay W."/>
            <person name="Jeffries A."/>
            <person name="Bebber D."/>
            <person name="Moore K."/>
            <person name="Studholme D.J."/>
        </authorList>
    </citation>
    <scope>NUCLEOTIDE SEQUENCE [LARGE SCALE GENOMIC DNA]</scope>
    <source>
        <strain evidence="2 3">TR4</strain>
    </source>
</reference>
<dbReference type="EMBL" id="VMNF01000006">
    <property type="protein sequence ID" value="TXC05911.1"/>
    <property type="molecule type" value="Genomic_DNA"/>
</dbReference>
<feature type="compositionally biased region" description="Polar residues" evidence="1">
    <location>
        <begin position="186"/>
        <end position="196"/>
    </location>
</feature>
<feature type="region of interest" description="Disordered" evidence="1">
    <location>
        <begin position="185"/>
        <end position="212"/>
    </location>
</feature>
<gene>
    <name evidence="2" type="ORF">FocTR4_00010315</name>
</gene>
<organism evidence="2 3">
    <name type="scientific">Fusarium oxysporum f. sp. cubense</name>
    <dbReference type="NCBI Taxonomy" id="61366"/>
    <lineage>
        <taxon>Eukaryota</taxon>
        <taxon>Fungi</taxon>
        <taxon>Dikarya</taxon>
        <taxon>Ascomycota</taxon>
        <taxon>Pezizomycotina</taxon>
        <taxon>Sordariomycetes</taxon>
        <taxon>Hypocreomycetidae</taxon>
        <taxon>Hypocreales</taxon>
        <taxon>Nectriaceae</taxon>
        <taxon>Fusarium</taxon>
        <taxon>Fusarium oxysporum species complex</taxon>
    </lineage>
</organism>
<evidence type="ECO:0000313" key="2">
    <source>
        <dbReference type="EMBL" id="TXC05911.1"/>
    </source>
</evidence>
<sequence>MQDEAHLLIRKVFHAGERVQGDIEGDVSLTVSRLHSEAAQFSHLLDIQAGRIPRDLDTEPSAQAVPVSVTSVATRVLSAPAGPGLAGLHIECLILSLACRDASVKQSAQTRLVLSVPTDTAIIFLKMPLKPYKNRYTKCELPVSATLRCSMRTKGSTAVQRREPNIALNMGLVRRSWVASDIPQGPNLTSSRVSRPSTRDPIPWKPAVSLKG</sequence>
<evidence type="ECO:0000313" key="3">
    <source>
        <dbReference type="Proteomes" id="UP000321331"/>
    </source>
</evidence>
<dbReference type="Proteomes" id="UP000321331">
    <property type="component" value="Unassembled WGS sequence"/>
</dbReference>
<name>A0A5C6T852_FUSOC</name>
<accession>A0A5C6T852</accession>
<dbReference type="AlphaFoldDB" id="A0A5C6T852"/>
<protein>
    <submittedName>
        <fullName evidence="2">Uncharacterized protein</fullName>
    </submittedName>
</protein>
<proteinExistence type="predicted"/>
<evidence type="ECO:0000256" key="1">
    <source>
        <dbReference type="SAM" id="MobiDB-lite"/>
    </source>
</evidence>